<dbReference type="GO" id="GO:0032259">
    <property type="term" value="P:methylation"/>
    <property type="evidence" value="ECO:0007669"/>
    <property type="project" value="UniProtKB-KW"/>
</dbReference>
<evidence type="ECO:0000256" key="5">
    <source>
        <dbReference type="ARBA" id="ARBA00022490"/>
    </source>
</evidence>
<evidence type="ECO:0000256" key="8">
    <source>
        <dbReference type="ARBA" id="ARBA00022691"/>
    </source>
</evidence>
<dbReference type="NCBIfam" id="NF001453">
    <property type="entry name" value="PRK00312.1"/>
    <property type="match status" value="1"/>
</dbReference>
<dbReference type="PANTHER" id="PTHR11579">
    <property type="entry name" value="PROTEIN-L-ISOASPARTATE O-METHYLTRANSFERASE"/>
    <property type="match status" value="1"/>
</dbReference>
<keyword evidence="5" id="KW-0963">Cytoplasm</keyword>
<evidence type="ECO:0000256" key="9">
    <source>
        <dbReference type="NCBIfam" id="TIGR00080"/>
    </source>
</evidence>
<dbReference type="GO" id="GO:0030091">
    <property type="term" value="P:protein repair"/>
    <property type="evidence" value="ECO:0007669"/>
    <property type="project" value="UniProtKB-UniRule"/>
</dbReference>
<evidence type="ECO:0000313" key="10">
    <source>
        <dbReference type="EMBL" id="HGE98961.1"/>
    </source>
</evidence>
<evidence type="ECO:0000256" key="6">
    <source>
        <dbReference type="ARBA" id="ARBA00022603"/>
    </source>
</evidence>
<dbReference type="EMBL" id="DTMQ01000016">
    <property type="protein sequence ID" value="HGE98961.1"/>
    <property type="molecule type" value="Genomic_DNA"/>
</dbReference>
<keyword evidence="7 10" id="KW-0808">Transferase</keyword>
<dbReference type="EC" id="2.1.1.77" evidence="3 9"/>
<name>A0A7C3UW71_UNCW3</name>
<dbReference type="SUPFAM" id="SSF53335">
    <property type="entry name" value="S-adenosyl-L-methionine-dependent methyltransferases"/>
    <property type="match status" value="1"/>
</dbReference>
<dbReference type="GO" id="GO:0005737">
    <property type="term" value="C:cytoplasm"/>
    <property type="evidence" value="ECO:0007669"/>
    <property type="project" value="UniProtKB-SubCell"/>
</dbReference>
<accession>A0A7C3UW71</accession>
<keyword evidence="8" id="KW-0949">S-adenosyl-L-methionine</keyword>
<dbReference type="InterPro" id="IPR029063">
    <property type="entry name" value="SAM-dependent_MTases_sf"/>
</dbReference>
<sequence>MLLSFRVSYNSVSGQKHLVEELKRKGIEDKRILDAFLQIPRELFVPEIYRSLAYEDVPIPLSPIETSSLLTTSTPSLIAFMVQNLLIERDSKVLEIGTGSGYQTAILAFLAKEVFSIERVKSLGQAAKERIISLGIKNVHFRFGDGFFGWEEEKPFDRIIIGCSCETFPPPLLAQLRDGGRAIYPQKRGEKQFLYLCLKLSDRIKLRPLREVNFSLLVREKHGA</sequence>
<dbReference type="CDD" id="cd02440">
    <property type="entry name" value="AdoMet_MTases"/>
    <property type="match status" value="1"/>
</dbReference>
<dbReference type="InterPro" id="IPR000682">
    <property type="entry name" value="PCMT"/>
</dbReference>
<organism evidence="10">
    <name type="scientific">candidate division WOR-3 bacterium</name>
    <dbReference type="NCBI Taxonomy" id="2052148"/>
    <lineage>
        <taxon>Bacteria</taxon>
        <taxon>Bacteria division WOR-3</taxon>
    </lineage>
</organism>
<dbReference type="GO" id="GO:0004719">
    <property type="term" value="F:protein-L-isoaspartate (D-aspartate) O-methyltransferase activity"/>
    <property type="evidence" value="ECO:0007669"/>
    <property type="project" value="UniProtKB-UniRule"/>
</dbReference>
<comment type="similarity">
    <text evidence="2">Belongs to the methyltransferase superfamily. L-isoaspartyl/D-aspartyl protein methyltransferase family.</text>
</comment>
<gene>
    <name evidence="10" type="ORF">ENX07_02660</name>
</gene>
<dbReference type="AlphaFoldDB" id="A0A7C3UW71"/>
<evidence type="ECO:0000256" key="3">
    <source>
        <dbReference type="ARBA" id="ARBA00011890"/>
    </source>
</evidence>
<comment type="caution">
    <text evidence="10">The sequence shown here is derived from an EMBL/GenBank/DDBJ whole genome shotgun (WGS) entry which is preliminary data.</text>
</comment>
<keyword evidence="6 10" id="KW-0489">Methyltransferase</keyword>
<proteinExistence type="inferred from homology"/>
<dbReference type="Gene3D" id="3.40.50.150">
    <property type="entry name" value="Vaccinia Virus protein VP39"/>
    <property type="match status" value="1"/>
</dbReference>
<protein>
    <recommendedName>
        <fullName evidence="4 9">Protein-L-isoaspartate O-methyltransferase</fullName>
        <ecNumber evidence="3 9">2.1.1.77</ecNumber>
    </recommendedName>
</protein>
<evidence type="ECO:0000256" key="2">
    <source>
        <dbReference type="ARBA" id="ARBA00005369"/>
    </source>
</evidence>
<dbReference type="PANTHER" id="PTHR11579:SF0">
    <property type="entry name" value="PROTEIN-L-ISOASPARTATE(D-ASPARTATE) O-METHYLTRANSFERASE"/>
    <property type="match status" value="1"/>
</dbReference>
<reference evidence="10" key="1">
    <citation type="journal article" date="2020" name="mSystems">
        <title>Genome- and Community-Level Interaction Insights into Carbon Utilization and Element Cycling Functions of Hydrothermarchaeota in Hydrothermal Sediment.</title>
        <authorList>
            <person name="Zhou Z."/>
            <person name="Liu Y."/>
            <person name="Xu W."/>
            <person name="Pan J."/>
            <person name="Luo Z.H."/>
            <person name="Li M."/>
        </authorList>
    </citation>
    <scope>NUCLEOTIDE SEQUENCE [LARGE SCALE GENOMIC DNA]</scope>
    <source>
        <strain evidence="10">SpSt-906</strain>
    </source>
</reference>
<dbReference type="Pfam" id="PF01135">
    <property type="entry name" value="PCMT"/>
    <property type="match status" value="1"/>
</dbReference>
<evidence type="ECO:0000256" key="4">
    <source>
        <dbReference type="ARBA" id="ARBA00013346"/>
    </source>
</evidence>
<comment type="subcellular location">
    <subcellularLocation>
        <location evidence="1">Cytoplasm</location>
    </subcellularLocation>
</comment>
<evidence type="ECO:0000256" key="1">
    <source>
        <dbReference type="ARBA" id="ARBA00004496"/>
    </source>
</evidence>
<dbReference type="NCBIfam" id="TIGR00080">
    <property type="entry name" value="pimt"/>
    <property type="match status" value="1"/>
</dbReference>
<evidence type="ECO:0000256" key="7">
    <source>
        <dbReference type="ARBA" id="ARBA00022679"/>
    </source>
</evidence>